<accession>A0A5J5EU21</accession>
<dbReference type="Proteomes" id="UP000326924">
    <property type="component" value="Unassembled WGS sequence"/>
</dbReference>
<name>A0A5J5EU21_9PEZI</name>
<feature type="compositionally biased region" description="Basic and acidic residues" evidence="1">
    <location>
        <begin position="387"/>
        <end position="396"/>
    </location>
</feature>
<feature type="compositionally biased region" description="Polar residues" evidence="1">
    <location>
        <begin position="139"/>
        <end position="153"/>
    </location>
</feature>
<feature type="region of interest" description="Disordered" evidence="1">
    <location>
        <begin position="371"/>
        <end position="431"/>
    </location>
</feature>
<organism evidence="2 3">
    <name type="scientific">Sphaerosporella brunnea</name>
    <dbReference type="NCBI Taxonomy" id="1250544"/>
    <lineage>
        <taxon>Eukaryota</taxon>
        <taxon>Fungi</taxon>
        <taxon>Dikarya</taxon>
        <taxon>Ascomycota</taxon>
        <taxon>Pezizomycotina</taxon>
        <taxon>Pezizomycetes</taxon>
        <taxon>Pezizales</taxon>
        <taxon>Pyronemataceae</taxon>
        <taxon>Sphaerosporella</taxon>
    </lineage>
</organism>
<feature type="compositionally biased region" description="Low complexity" evidence="1">
    <location>
        <begin position="105"/>
        <end position="114"/>
    </location>
</feature>
<evidence type="ECO:0000313" key="3">
    <source>
        <dbReference type="Proteomes" id="UP000326924"/>
    </source>
</evidence>
<proteinExistence type="predicted"/>
<reference evidence="2 3" key="1">
    <citation type="submission" date="2019-09" db="EMBL/GenBank/DDBJ databases">
        <title>Draft genome of the ectomycorrhizal ascomycete Sphaerosporella brunnea.</title>
        <authorList>
            <consortium name="DOE Joint Genome Institute"/>
            <person name="Benucci G.M."/>
            <person name="Marozzi G."/>
            <person name="Antonielli L."/>
            <person name="Sanchez S."/>
            <person name="Marco P."/>
            <person name="Wang X."/>
            <person name="Falini L.B."/>
            <person name="Barry K."/>
            <person name="Haridas S."/>
            <person name="Lipzen A."/>
            <person name="Labutti K."/>
            <person name="Grigoriev I.V."/>
            <person name="Murat C."/>
            <person name="Martin F."/>
            <person name="Albertini E."/>
            <person name="Donnini D."/>
            <person name="Bonito G."/>
        </authorList>
    </citation>
    <scope>NUCLEOTIDE SEQUENCE [LARGE SCALE GENOMIC DNA]</scope>
    <source>
        <strain evidence="2 3">Sb_GMNB300</strain>
    </source>
</reference>
<gene>
    <name evidence="2" type="ORF">FN846DRAFT_907947</name>
</gene>
<dbReference type="InParanoid" id="A0A5J5EU21"/>
<dbReference type="AlphaFoldDB" id="A0A5J5EU21"/>
<feature type="compositionally biased region" description="Low complexity" evidence="1">
    <location>
        <begin position="164"/>
        <end position="190"/>
    </location>
</feature>
<feature type="region of interest" description="Disordered" evidence="1">
    <location>
        <begin position="324"/>
        <end position="355"/>
    </location>
</feature>
<comment type="caution">
    <text evidence="2">The sequence shown here is derived from an EMBL/GenBank/DDBJ whole genome shotgun (WGS) entry which is preliminary data.</text>
</comment>
<sequence>MSIASVNSSSSMRSVRLSTLSLALNATTITLCCPECHGSLSVLADELVYSIRRGEIISCQTPECNGSVYSINPNGTQRRSSISANEAMSHPRTLTIVGDLDSAAANASSRAPSSVGRLSPRSSYSDPQASRVKHPVAGPSSSDPYSIIGSQFDSYDRHAHHRSNPSSSSIHLSNVGSISPTPSNTQSSSNGRYGSDESIVLEGSPWSSALSRTTSTSPRTSLWGLAMINRSQQQAGSEMGEVGELGSIIARPTRENLLSPVSRTTHWFRRSSQLSRPPYSGEPDIDAPTPLPEEGTTAPDQNQANHRLVDAGTTMSRFNSIARDEPENEMAEQPLPAGESQPRKRDRRKNFAKGALSKVKKTVRKLWPVREEKKQQEISSPLLLEDGDQRGHHETGVMETPSPAPSDQPSQQRNTATMAFDQGTGPSSPTSPFVAPLTDFLGSGVLITAEPEELAQQIGDTIRGVMSSAGEPGSFVGVAFEIPGDMLVSDAHRTETG</sequence>
<keyword evidence="3" id="KW-1185">Reference proteome</keyword>
<evidence type="ECO:0000313" key="2">
    <source>
        <dbReference type="EMBL" id="KAA8903979.1"/>
    </source>
</evidence>
<feature type="region of interest" description="Disordered" evidence="1">
    <location>
        <begin position="268"/>
        <end position="304"/>
    </location>
</feature>
<dbReference type="EMBL" id="VXIS01000113">
    <property type="protein sequence ID" value="KAA8903979.1"/>
    <property type="molecule type" value="Genomic_DNA"/>
</dbReference>
<feature type="region of interest" description="Disordered" evidence="1">
    <location>
        <begin position="105"/>
        <end position="199"/>
    </location>
</feature>
<evidence type="ECO:0000256" key="1">
    <source>
        <dbReference type="SAM" id="MobiDB-lite"/>
    </source>
</evidence>
<protein>
    <submittedName>
        <fullName evidence="2">Uncharacterized protein</fullName>
    </submittedName>
</protein>